<dbReference type="AlphaFoldDB" id="A0A2U1PCC7"/>
<dbReference type="GO" id="GO:0030692">
    <property type="term" value="C:Noc4p-Nop14p complex"/>
    <property type="evidence" value="ECO:0007669"/>
    <property type="project" value="TreeGrafter"/>
</dbReference>
<keyword evidence="5" id="KW-1185">Reference proteome</keyword>
<dbReference type="InterPro" id="IPR027193">
    <property type="entry name" value="Noc4"/>
</dbReference>
<evidence type="ECO:0000256" key="1">
    <source>
        <dbReference type="ARBA" id="ARBA00007797"/>
    </source>
</evidence>
<dbReference type="PANTHER" id="PTHR12455:SF0">
    <property type="entry name" value="NUCLEOLAR COMPLEX PROTEIN 4 HOMOLOG"/>
    <property type="match status" value="1"/>
</dbReference>
<reference evidence="4 5" key="1">
    <citation type="journal article" date="2018" name="Mol. Plant">
        <title>The genome of Artemisia annua provides insight into the evolution of Asteraceae family and artemisinin biosynthesis.</title>
        <authorList>
            <person name="Shen Q."/>
            <person name="Zhang L."/>
            <person name="Liao Z."/>
            <person name="Wang S."/>
            <person name="Yan T."/>
            <person name="Shi P."/>
            <person name="Liu M."/>
            <person name="Fu X."/>
            <person name="Pan Q."/>
            <person name="Wang Y."/>
            <person name="Lv Z."/>
            <person name="Lu X."/>
            <person name="Zhang F."/>
            <person name="Jiang W."/>
            <person name="Ma Y."/>
            <person name="Chen M."/>
            <person name="Hao X."/>
            <person name="Li L."/>
            <person name="Tang Y."/>
            <person name="Lv G."/>
            <person name="Zhou Y."/>
            <person name="Sun X."/>
            <person name="Brodelius P.E."/>
            <person name="Rose J.K.C."/>
            <person name="Tang K."/>
        </authorList>
    </citation>
    <scope>NUCLEOTIDE SEQUENCE [LARGE SCALE GENOMIC DNA]</scope>
    <source>
        <strain evidence="5">cv. Huhao1</strain>
        <tissue evidence="4">Leaf</tissue>
    </source>
</reference>
<comment type="similarity">
    <text evidence="1">Belongs to the CBF/MAK21 family.</text>
</comment>
<dbReference type="GO" id="GO:0042254">
    <property type="term" value="P:ribosome biogenesis"/>
    <property type="evidence" value="ECO:0007669"/>
    <property type="project" value="InterPro"/>
</dbReference>
<evidence type="ECO:0000256" key="2">
    <source>
        <dbReference type="SAM" id="MobiDB-lite"/>
    </source>
</evidence>
<feature type="compositionally biased region" description="Basic and acidic residues" evidence="2">
    <location>
        <begin position="69"/>
        <end position="84"/>
    </location>
</feature>
<feature type="region of interest" description="Disordered" evidence="2">
    <location>
        <begin position="69"/>
        <end position="89"/>
    </location>
</feature>
<dbReference type="STRING" id="35608.A0A2U1PCC7"/>
<dbReference type="GO" id="GO:0032040">
    <property type="term" value="C:small-subunit processome"/>
    <property type="evidence" value="ECO:0007669"/>
    <property type="project" value="TreeGrafter"/>
</dbReference>
<dbReference type="Proteomes" id="UP000245207">
    <property type="component" value="Unassembled WGS sequence"/>
</dbReference>
<name>A0A2U1PCC7_ARTAN</name>
<feature type="domain" description="CCAAT-binding factor" evidence="3">
    <location>
        <begin position="160"/>
        <end position="317"/>
    </location>
</feature>
<dbReference type="EMBL" id="PKPP01001356">
    <property type="protein sequence ID" value="PWA83403.1"/>
    <property type="molecule type" value="Genomic_DNA"/>
</dbReference>
<proteinExistence type="inferred from homology"/>
<sequence length="416" mass="46739">MSKNHLSLMTFLPSMFADSEKESTTRASGQLLIRNIHHVLSKIPPLEQLGENSEYEMWNASGVFTKEGETESKKVKGKEAKKSGNDVPSPAKISKKMKMKFSKAWMSFLALPLPIDVYKEVLVTLHQTVIPYLSSPIMLCGSCTCSDFLTRSYDIGGVISVMALSSLFILMTEHGLEYPNLYVKLYALLEPSVFIAKHRAKFFELLDSCLKSPLLPAYLAASFAKKLSRLALTVPPSGGLVIVALIHNLLRRHPSINCLVHKEDNIETAKDVSSIKSGIDQFRNDETDLLKTNAMRSSLWEIDTLRHHYCPPVSRFVLSLENDLTVRSKTTEVAVKDFSSGSYATIFREEATVFVFLFVNAQIRRRVKQVPLAFYKAIPTSLFSENDFSGWTFQSDNNNTSSEEIDTKNSAERRSE</sequence>
<feature type="compositionally biased region" description="Basic and acidic residues" evidence="2">
    <location>
        <begin position="405"/>
        <end position="416"/>
    </location>
</feature>
<accession>A0A2U1PCC7</accession>
<dbReference type="OrthoDB" id="10263185at2759"/>
<dbReference type="Pfam" id="PF03914">
    <property type="entry name" value="CBF"/>
    <property type="match status" value="1"/>
</dbReference>
<evidence type="ECO:0000313" key="4">
    <source>
        <dbReference type="EMBL" id="PWA83403.1"/>
    </source>
</evidence>
<protein>
    <submittedName>
        <fullName evidence="4">Nucleolar complex protein</fullName>
    </submittedName>
</protein>
<organism evidence="4 5">
    <name type="scientific">Artemisia annua</name>
    <name type="common">Sweet wormwood</name>
    <dbReference type="NCBI Taxonomy" id="35608"/>
    <lineage>
        <taxon>Eukaryota</taxon>
        <taxon>Viridiplantae</taxon>
        <taxon>Streptophyta</taxon>
        <taxon>Embryophyta</taxon>
        <taxon>Tracheophyta</taxon>
        <taxon>Spermatophyta</taxon>
        <taxon>Magnoliopsida</taxon>
        <taxon>eudicotyledons</taxon>
        <taxon>Gunneridae</taxon>
        <taxon>Pentapetalae</taxon>
        <taxon>asterids</taxon>
        <taxon>campanulids</taxon>
        <taxon>Asterales</taxon>
        <taxon>Asteraceae</taxon>
        <taxon>Asteroideae</taxon>
        <taxon>Anthemideae</taxon>
        <taxon>Artemisiinae</taxon>
        <taxon>Artemisia</taxon>
    </lineage>
</organism>
<comment type="caution">
    <text evidence="4">The sequence shown here is derived from an EMBL/GenBank/DDBJ whole genome shotgun (WGS) entry which is preliminary data.</text>
</comment>
<gene>
    <name evidence="4" type="ORF">CTI12_AA169290</name>
</gene>
<feature type="region of interest" description="Disordered" evidence="2">
    <location>
        <begin position="394"/>
        <end position="416"/>
    </location>
</feature>
<dbReference type="PANTHER" id="PTHR12455">
    <property type="entry name" value="NUCLEOLAR COMPLEX PROTEIN 4"/>
    <property type="match status" value="1"/>
</dbReference>
<dbReference type="InterPro" id="IPR005612">
    <property type="entry name" value="CCAAT-binding_factor"/>
</dbReference>
<evidence type="ECO:0000313" key="5">
    <source>
        <dbReference type="Proteomes" id="UP000245207"/>
    </source>
</evidence>
<evidence type="ECO:0000259" key="3">
    <source>
        <dbReference type="Pfam" id="PF03914"/>
    </source>
</evidence>